<dbReference type="AlphaFoldDB" id="A0A1G1XWZ5"/>
<dbReference type="STRING" id="1797532.A2729_02210"/>
<dbReference type="PANTHER" id="PTHR30511:SF0">
    <property type="entry name" value="ALANINE RACEMASE, CATABOLIC-RELATED"/>
    <property type="match status" value="1"/>
</dbReference>
<dbReference type="InterPro" id="IPR011079">
    <property type="entry name" value="Ala_racemase_C"/>
</dbReference>
<evidence type="ECO:0000256" key="1">
    <source>
        <dbReference type="ARBA" id="ARBA00001933"/>
    </source>
</evidence>
<feature type="domain" description="Alanine racemase C-terminal" evidence="4">
    <location>
        <begin position="2"/>
        <end position="116"/>
    </location>
</feature>
<gene>
    <name evidence="5" type="ORF">A2729_02210</name>
</gene>
<evidence type="ECO:0000313" key="6">
    <source>
        <dbReference type="Proteomes" id="UP000178930"/>
    </source>
</evidence>
<comment type="caution">
    <text evidence="5">The sequence shown here is derived from an EMBL/GenBank/DDBJ whole genome shotgun (WGS) entry which is preliminary data.</text>
</comment>
<accession>A0A1G1XWZ5</accession>
<evidence type="ECO:0000259" key="4">
    <source>
        <dbReference type="SMART" id="SM01005"/>
    </source>
</evidence>
<sequence length="117" mass="12878">MPAGTKIGYGNTFTAKRSMTITVLPVGYWEGYDRHLSNRGIVLIKNKKCPVVGRICMNLMMVDVSNVRSVKAGENVILIGQEGREAITAEDLAEKIGTINYEVVTRINPVLSRVVVK</sequence>
<dbReference type="Gene3D" id="2.40.37.10">
    <property type="entry name" value="Lyase, Ornithine Decarboxylase, Chain A, domain 1"/>
    <property type="match status" value="1"/>
</dbReference>
<keyword evidence="3" id="KW-0413">Isomerase</keyword>
<organism evidence="5 6">
    <name type="scientific">Candidatus Buchananbacteria bacterium RIFCSPHIGHO2_01_FULL_39_14</name>
    <dbReference type="NCBI Taxonomy" id="1797532"/>
    <lineage>
        <taxon>Bacteria</taxon>
        <taxon>Candidatus Buchananiibacteriota</taxon>
    </lineage>
</organism>
<dbReference type="EMBL" id="MHIB01000016">
    <property type="protein sequence ID" value="OGY44454.1"/>
    <property type="molecule type" value="Genomic_DNA"/>
</dbReference>
<dbReference type="Proteomes" id="UP000178930">
    <property type="component" value="Unassembled WGS sequence"/>
</dbReference>
<evidence type="ECO:0000313" key="5">
    <source>
        <dbReference type="EMBL" id="OGY44454.1"/>
    </source>
</evidence>
<evidence type="ECO:0000256" key="3">
    <source>
        <dbReference type="ARBA" id="ARBA00023235"/>
    </source>
</evidence>
<dbReference type="PRINTS" id="PR00992">
    <property type="entry name" value="ALARACEMASE"/>
</dbReference>
<comment type="cofactor">
    <cofactor evidence="1">
        <name>pyridoxal 5'-phosphate</name>
        <dbReference type="ChEBI" id="CHEBI:597326"/>
    </cofactor>
</comment>
<dbReference type="GO" id="GO:0008784">
    <property type="term" value="F:alanine racemase activity"/>
    <property type="evidence" value="ECO:0007669"/>
    <property type="project" value="InterPro"/>
</dbReference>
<dbReference type="InterPro" id="IPR009006">
    <property type="entry name" value="Ala_racemase/Decarboxylase_C"/>
</dbReference>
<dbReference type="GO" id="GO:0030170">
    <property type="term" value="F:pyridoxal phosphate binding"/>
    <property type="evidence" value="ECO:0007669"/>
    <property type="project" value="TreeGrafter"/>
</dbReference>
<protein>
    <recommendedName>
        <fullName evidence="4">Alanine racemase C-terminal domain-containing protein</fullName>
    </recommendedName>
</protein>
<dbReference type="GO" id="GO:0030632">
    <property type="term" value="P:D-alanine biosynthetic process"/>
    <property type="evidence" value="ECO:0007669"/>
    <property type="project" value="TreeGrafter"/>
</dbReference>
<dbReference type="GO" id="GO:0005829">
    <property type="term" value="C:cytosol"/>
    <property type="evidence" value="ECO:0007669"/>
    <property type="project" value="TreeGrafter"/>
</dbReference>
<keyword evidence="2" id="KW-0663">Pyridoxal phosphate</keyword>
<name>A0A1G1XWZ5_9BACT</name>
<dbReference type="SUPFAM" id="SSF50621">
    <property type="entry name" value="Alanine racemase C-terminal domain-like"/>
    <property type="match status" value="1"/>
</dbReference>
<dbReference type="PANTHER" id="PTHR30511">
    <property type="entry name" value="ALANINE RACEMASE"/>
    <property type="match status" value="1"/>
</dbReference>
<reference evidence="5 6" key="1">
    <citation type="journal article" date="2016" name="Nat. Commun.">
        <title>Thousands of microbial genomes shed light on interconnected biogeochemical processes in an aquifer system.</title>
        <authorList>
            <person name="Anantharaman K."/>
            <person name="Brown C.T."/>
            <person name="Hug L.A."/>
            <person name="Sharon I."/>
            <person name="Castelle C.J."/>
            <person name="Probst A.J."/>
            <person name="Thomas B.C."/>
            <person name="Singh A."/>
            <person name="Wilkins M.J."/>
            <person name="Karaoz U."/>
            <person name="Brodie E.L."/>
            <person name="Williams K.H."/>
            <person name="Hubbard S.S."/>
            <person name="Banfield J.F."/>
        </authorList>
    </citation>
    <scope>NUCLEOTIDE SEQUENCE [LARGE SCALE GENOMIC DNA]</scope>
</reference>
<dbReference type="InterPro" id="IPR000821">
    <property type="entry name" value="Ala_racemase"/>
</dbReference>
<proteinExistence type="predicted"/>
<dbReference type="Pfam" id="PF00842">
    <property type="entry name" value="Ala_racemase_C"/>
    <property type="match status" value="1"/>
</dbReference>
<evidence type="ECO:0000256" key="2">
    <source>
        <dbReference type="ARBA" id="ARBA00022898"/>
    </source>
</evidence>
<dbReference type="SMART" id="SM01005">
    <property type="entry name" value="Ala_racemase_C"/>
    <property type="match status" value="1"/>
</dbReference>